<gene>
    <name evidence="2" type="ORF">QNJ86_07925</name>
</gene>
<proteinExistence type="predicted"/>
<dbReference type="InterPro" id="IPR026906">
    <property type="entry name" value="LRR_5"/>
</dbReference>
<reference evidence="2 3" key="1">
    <citation type="submission" date="2023-05" db="EMBL/GenBank/DDBJ databases">
        <title>Gordonibacter KGMB12511T sp. nov., isolated from faeces of healthy Korean.</title>
        <authorList>
            <person name="Kim H.S."/>
            <person name="Kim J.-S."/>
            <person name="Suh M.K."/>
            <person name="Eom M.K."/>
            <person name="Do H.E."/>
            <person name="Lee J.-S."/>
        </authorList>
    </citation>
    <scope>NUCLEOTIDE SEQUENCE [LARGE SCALE GENOMIC DNA]</scope>
    <source>
        <strain evidence="2 3">KGMB12511</strain>
    </source>
</reference>
<name>A0ABT7DMG6_9ACTN</name>
<evidence type="ECO:0000313" key="2">
    <source>
        <dbReference type="EMBL" id="MDJ1650727.1"/>
    </source>
</evidence>
<evidence type="ECO:0000313" key="3">
    <source>
        <dbReference type="Proteomes" id="UP001232750"/>
    </source>
</evidence>
<protein>
    <submittedName>
        <fullName evidence="2">Leucine-rich repeat protein</fullName>
    </submittedName>
</protein>
<feature type="domain" description="DUF6273" evidence="1">
    <location>
        <begin position="806"/>
        <end position="978"/>
    </location>
</feature>
<dbReference type="Gene3D" id="3.80.10.10">
    <property type="entry name" value="Ribonuclease Inhibitor"/>
    <property type="match status" value="2"/>
</dbReference>
<accession>A0ABT7DMG6</accession>
<organism evidence="2 3">
    <name type="scientific">Gordonibacter faecis</name>
    <dbReference type="NCBI Taxonomy" id="3047475"/>
    <lineage>
        <taxon>Bacteria</taxon>
        <taxon>Bacillati</taxon>
        <taxon>Actinomycetota</taxon>
        <taxon>Coriobacteriia</taxon>
        <taxon>Eggerthellales</taxon>
        <taxon>Eggerthellaceae</taxon>
        <taxon>Gordonibacter</taxon>
    </lineage>
</organism>
<evidence type="ECO:0000259" key="1">
    <source>
        <dbReference type="Pfam" id="PF19789"/>
    </source>
</evidence>
<dbReference type="Pfam" id="PF13306">
    <property type="entry name" value="LRR_5"/>
    <property type="match status" value="3"/>
</dbReference>
<dbReference type="EMBL" id="JASJEU010000014">
    <property type="protein sequence ID" value="MDJ1650727.1"/>
    <property type="molecule type" value="Genomic_DNA"/>
</dbReference>
<comment type="caution">
    <text evidence="2">The sequence shown here is derived from an EMBL/GenBank/DDBJ whole genome shotgun (WGS) entry which is preliminary data.</text>
</comment>
<dbReference type="InterPro" id="IPR032675">
    <property type="entry name" value="LRR_dom_sf"/>
</dbReference>
<dbReference type="SUPFAM" id="SSF52058">
    <property type="entry name" value="L domain-like"/>
    <property type="match status" value="1"/>
</dbReference>
<sequence>MNEDGASVALVGIHATDLKNISIPTQVVSGADTYTVTAVKTLAGGGGAFTDSCVESLSLPETIQTIDDEALKGVSSLKHVKISPKCEGFVSLDGMIFSKDYSHLLLIPEGKEGAIAIPGSTTHVSAQALSLCHSGSSLTTGDGSTNFTSHDRMLFSKDMKTLVAVPPAYGTAVVLPNETESIGEYALAGCKDIASITALGNVQSINPTAFADEVKATAVVALPAGEDYKVRKAVWENAGFENFAEPAQPGTTTSPNTNNEASGLTYTLLDDYTLAVSWQGKGDLEANLEIPASAEINGVPYRVSTIAENAFANRGSLTSAKLPATITTINTAAFAGCANLAAIEFPNTLRSIGERAFEATSLKAVWLPASINSIGSRAFASCSSLERVVALGTPKVATDALAGCTNVSIYIPSGSEDSWNPGLPSDNNHLMSYGVTLSEEPLAIEAGQEANLLEGGNLQAPDPIEASYSYAAAPLSVDAGTVSAKKAGTSDVTAVLSLDGVELTRASRTVEVSPNPDAESNIALMSATSSLPAAYLADARNNQISVTAPTRVTLGDGDGYDVATKPECATGTAIFKNNSTGQSVQLNSVKCTNISVENNIETLDTSRSLDSQRLFSLYPKGNEDAAVSFGYGTGVNSATPTDKDAFGIASSASAPYTFRLNLTNKIELANAKVMEDDVTSSGKTVSLATVMCTFAGFTFTPTGHGDKNDNFYLRDVGTDTFYSLADVKAHANDISNKGKGSLYYSMYEGYVADDAKYECKTTWGTTETTTYDLLIIDVLHDDKASGGKAGLTFQFKDLLSGTYQMNIAPNTNVGGWGQSQLRARMNPASLPNQDNVIANSASDDDVIWDLVPAELQNSIEVVKKPYNPTRTDIEGNSITTSNDKLFLASLVELRGIGSGSGLDSSYPWTIKEGSQYAYWDYKNVVSGNNACLTKAVLWWERSVHTNYSNVFFCVGSNGDPSSTLSAGLAYGVCPCFCL</sequence>
<dbReference type="RefSeq" id="WP_283832071.1">
    <property type="nucleotide sequence ID" value="NZ_JASJEU010000014.1"/>
</dbReference>
<keyword evidence="3" id="KW-1185">Reference proteome</keyword>
<dbReference type="Pfam" id="PF19789">
    <property type="entry name" value="DUF6273"/>
    <property type="match status" value="1"/>
</dbReference>
<dbReference type="InterPro" id="IPR046240">
    <property type="entry name" value="DUF6273"/>
</dbReference>
<dbReference type="Proteomes" id="UP001232750">
    <property type="component" value="Unassembled WGS sequence"/>
</dbReference>
<dbReference type="InterPro" id="IPR053139">
    <property type="entry name" value="Surface_bspA-like"/>
</dbReference>
<dbReference type="PANTHER" id="PTHR45661">
    <property type="entry name" value="SURFACE ANTIGEN"/>
    <property type="match status" value="1"/>
</dbReference>
<dbReference type="PANTHER" id="PTHR45661:SF3">
    <property type="entry name" value="IG-LIKE DOMAIN-CONTAINING PROTEIN"/>
    <property type="match status" value="1"/>
</dbReference>